<comment type="catalytic activity">
    <reaction evidence="1">
        <text>a 5-hydroxymethyl-2'-deoxycytidine in DNA + 2-oxoglutarate + O2 = a 5-formyl-2'-deoxycytidine in DNA + succinate + CO2 + H2O</text>
        <dbReference type="Rhea" id="RHEA:53828"/>
        <dbReference type="Rhea" id="RHEA-COMP:13315"/>
        <dbReference type="Rhea" id="RHEA-COMP:13656"/>
        <dbReference type="ChEBI" id="CHEBI:15377"/>
        <dbReference type="ChEBI" id="CHEBI:15379"/>
        <dbReference type="ChEBI" id="CHEBI:16526"/>
        <dbReference type="ChEBI" id="CHEBI:16810"/>
        <dbReference type="ChEBI" id="CHEBI:30031"/>
        <dbReference type="ChEBI" id="CHEBI:136731"/>
        <dbReference type="ChEBI" id="CHEBI:137731"/>
        <dbReference type="EC" id="1.14.11.80"/>
    </reaction>
</comment>
<name>A0AA40IAV8_CNENI</name>
<dbReference type="InterPro" id="IPR040175">
    <property type="entry name" value="TET1/2/3"/>
</dbReference>
<feature type="compositionally biased region" description="Low complexity" evidence="2">
    <location>
        <begin position="1276"/>
        <end position="1286"/>
    </location>
</feature>
<feature type="compositionally biased region" description="Polar residues" evidence="2">
    <location>
        <begin position="461"/>
        <end position="470"/>
    </location>
</feature>
<feature type="compositionally biased region" description="Polar residues" evidence="2">
    <location>
        <begin position="912"/>
        <end position="932"/>
    </location>
</feature>
<proteinExistence type="inferred from homology"/>
<feature type="region of interest" description="Disordered" evidence="2">
    <location>
        <begin position="778"/>
        <end position="797"/>
    </location>
</feature>
<feature type="compositionally biased region" description="Pro residues" evidence="2">
    <location>
        <begin position="720"/>
        <end position="738"/>
    </location>
</feature>
<feature type="compositionally biased region" description="Polar residues" evidence="2">
    <location>
        <begin position="1045"/>
        <end position="1060"/>
    </location>
</feature>
<feature type="region of interest" description="Disordered" evidence="2">
    <location>
        <begin position="1"/>
        <end position="62"/>
    </location>
</feature>
<keyword evidence="1" id="KW-0223">Dioxygenase</keyword>
<dbReference type="GO" id="GO:0141166">
    <property type="term" value="P:chromosomal 5-methylcytosine DNA demethylation pathway"/>
    <property type="evidence" value="ECO:0007669"/>
    <property type="project" value="UniProtKB-UniRule"/>
</dbReference>
<dbReference type="Proteomes" id="UP001177744">
    <property type="component" value="Unassembled WGS sequence"/>
</dbReference>
<keyword evidence="1" id="KW-0479">Metal-binding</keyword>
<accession>A0AA40IAV8</accession>
<feature type="region of interest" description="Disordered" evidence="2">
    <location>
        <begin position="143"/>
        <end position="183"/>
    </location>
</feature>
<organism evidence="3 4">
    <name type="scientific">Cnephaeus nilssonii</name>
    <name type="common">Northern bat</name>
    <name type="synonym">Eptesicus nilssonii</name>
    <dbReference type="NCBI Taxonomy" id="3371016"/>
    <lineage>
        <taxon>Eukaryota</taxon>
        <taxon>Metazoa</taxon>
        <taxon>Chordata</taxon>
        <taxon>Craniata</taxon>
        <taxon>Vertebrata</taxon>
        <taxon>Euteleostomi</taxon>
        <taxon>Mammalia</taxon>
        <taxon>Eutheria</taxon>
        <taxon>Laurasiatheria</taxon>
        <taxon>Chiroptera</taxon>
        <taxon>Yangochiroptera</taxon>
        <taxon>Vespertilionidae</taxon>
        <taxon>Cnephaeus</taxon>
    </lineage>
</organism>
<evidence type="ECO:0000313" key="3">
    <source>
        <dbReference type="EMBL" id="KAK1345687.1"/>
    </source>
</evidence>
<comment type="caution">
    <text evidence="3">The sequence shown here is derived from an EMBL/GenBank/DDBJ whole genome shotgun (WGS) entry which is preliminary data.</text>
</comment>
<dbReference type="EMBL" id="JAULJE010000002">
    <property type="protein sequence ID" value="KAK1345687.1"/>
    <property type="molecule type" value="Genomic_DNA"/>
</dbReference>
<evidence type="ECO:0000256" key="1">
    <source>
        <dbReference type="RuleBase" id="RU367064"/>
    </source>
</evidence>
<comment type="catalytic activity">
    <reaction evidence="1">
        <text>a 5-formyl-2'-deoxycytidine in DNA + 2-oxoglutarate + O2 = a 5-carboxyl-2'-deoxycytidine in DNA + succinate + CO2 + H(+)</text>
        <dbReference type="Rhea" id="RHEA:53832"/>
        <dbReference type="Rhea" id="RHEA-COMP:13656"/>
        <dbReference type="Rhea" id="RHEA-COMP:13657"/>
        <dbReference type="ChEBI" id="CHEBI:15378"/>
        <dbReference type="ChEBI" id="CHEBI:15379"/>
        <dbReference type="ChEBI" id="CHEBI:16526"/>
        <dbReference type="ChEBI" id="CHEBI:16810"/>
        <dbReference type="ChEBI" id="CHEBI:30031"/>
        <dbReference type="ChEBI" id="CHEBI:137731"/>
        <dbReference type="ChEBI" id="CHEBI:137732"/>
        <dbReference type="EC" id="1.14.11.80"/>
    </reaction>
</comment>
<comment type="cofactor">
    <cofactor evidence="1">
        <name>Fe(2+)</name>
        <dbReference type="ChEBI" id="CHEBI:29033"/>
    </cofactor>
    <text evidence="1">Binds 1 Fe(2+) ion per subunit.</text>
</comment>
<comment type="function">
    <text evidence="1">Dioxygenase that catalyzes the conversion of the modified genomic base 5-methylcytosine (5mC) into 5-hydroxymethylcytosine (5hmC) and plays a key role in epigenetic chromatin reprogramming during embryonic development.</text>
</comment>
<gene>
    <name evidence="3" type="ORF">QTO34_008151</name>
</gene>
<feature type="compositionally biased region" description="Polar residues" evidence="2">
    <location>
        <begin position="1400"/>
        <end position="1415"/>
    </location>
</feature>
<dbReference type="GO" id="GO:0030099">
    <property type="term" value="P:myeloid cell differentiation"/>
    <property type="evidence" value="ECO:0007669"/>
    <property type="project" value="TreeGrafter"/>
</dbReference>
<dbReference type="PANTHER" id="PTHR23358:SF3">
    <property type="entry name" value="METHYLCYTOSINE DIOXYGENASE TET2"/>
    <property type="match status" value="1"/>
</dbReference>
<dbReference type="EC" id="1.14.11.80" evidence="1"/>
<feature type="region of interest" description="Disordered" evidence="2">
    <location>
        <begin position="1007"/>
        <end position="1036"/>
    </location>
</feature>
<dbReference type="GO" id="GO:0040029">
    <property type="term" value="P:epigenetic regulation of gene expression"/>
    <property type="evidence" value="ECO:0007669"/>
    <property type="project" value="InterPro"/>
</dbReference>
<evidence type="ECO:0000313" key="4">
    <source>
        <dbReference type="Proteomes" id="UP001177744"/>
    </source>
</evidence>
<dbReference type="GO" id="GO:0070579">
    <property type="term" value="F:DNA 5-methylcytosine dioxygenase activity"/>
    <property type="evidence" value="ECO:0007669"/>
    <property type="project" value="UniProtKB-UniRule"/>
</dbReference>
<keyword evidence="1" id="KW-0862">Zinc</keyword>
<comment type="cofactor">
    <cofactor evidence="1">
        <name>Zn(2+)</name>
        <dbReference type="ChEBI" id="CHEBI:29105"/>
    </cofactor>
    <text evidence="1">The zinc ions have a structural role.</text>
</comment>
<dbReference type="GO" id="GO:0005634">
    <property type="term" value="C:nucleus"/>
    <property type="evidence" value="ECO:0007669"/>
    <property type="project" value="UniProtKB-UniRule"/>
</dbReference>
<comment type="catalytic activity">
    <reaction evidence="1">
        <text>a 5-methyl-2'-deoxycytidine in DNA + 2-oxoglutarate + O2 = a 5-hydroxymethyl-2'-deoxycytidine in DNA + succinate + CO2</text>
        <dbReference type="Rhea" id="RHEA:52636"/>
        <dbReference type="Rhea" id="RHEA-COMP:11370"/>
        <dbReference type="Rhea" id="RHEA-COMP:13315"/>
        <dbReference type="ChEBI" id="CHEBI:15379"/>
        <dbReference type="ChEBI" id="CHEBI:16526"/>
        <dbReference type="ChEBI" id="CHEBI:16810"/>
        <dbReference type="ChEBI" id="CHEBI:30031"/>
        <dbReference type="ChEBI" id="CHEBI:85454"/>
        <dbReference type="ChEBI" id="CHEBI:136731"/>
        <dbReference type="EC" id="1.14.11.80"/>
    </reaction>
</comment>
<feature type="compositionally biased region" description="Basic and acidic residues" evidence="2">
    <location>
        <begin position="294"/>
        <end position="307"/>
    </location>
</feature>
<keyword evidence="4" id="KW-1185">Reference proteome</keyword>
<reference evidence="3" key="1">
    <citation type="submission" date="2023-06" db="EMBL/GenBank/DDBJ databases">
        <title>Reference genome for the Northern bat (Eptesicus nilssonii), a most northern bat species.</title>
        <authorList>
            <person name="Laine V.N."/>
            <person name="Pulliainen A.T."/>
            <person name="Lilley T.M."/>
        </authorList>
    </citation>
    <scope>NUCLEOTIDE SEQUENCE</scope>
    <source>
        <strain evidence="3">BLF_Eptnil</strain>
        <tissue evidence="3">Kidney</tissue>
    </source>
</reference>
<feature type="region of interest" description="Disordered" evidence="2">
    <location>
        <begin position="1045"/>
        <end position="1064"/>
    </location>
</feature>
<feature type="region of interest" description="Disordered" evidence="2">
    <location>
        <begin position="415"/>
        <end position="487"/>
    </location>
</feature>
<evidence type="ECO:0000256" key="2">
    <source>
        <dbReference type="SAM" id="MobiDB-lite"/>
    </source>
</evidence>
<comment type="similarity">
    <text evidence="1">Belongs to the TET family.</text>
</comment>
<feature type="compositionally biased region" description="Polar residues" evidence="2">
    <location>
        <begin position="1023"/>
        <end position="1036"/>
    </location>
</feature>
<feature type="region of interest" description="Disordered" evidence="2">
    <location>
        <begin position="830"/>
        <end position="852"/>
    </location>
</feature>
<feature type="region of interest" description="Disordered" evidence="2">
    <location>
        <begin position="1276"/>
        <end position="1319"/>
    </location>
</feature>
<dbReference type="GO" id="GO:0008270">
    <property type="term" value="F:zinc ion binding"/>
    <property type="evidence" value="ECO:0007669"/>
    <property type="project" value="UniProtKB-UniRule"/>
</dbReference>
<protein>
    <recommendedName>
        <fullName evidence="1">Methylcytosine dioxygenase TET</fullName>
        <ecNumber evidence="1">1.14.11.80</ecNumber>
    </recommendedName>
</protein>
<sequence>MQIDRTFATPKPRPPAKATPTSQSGRVCKLPNKDGGGGGARHGGGGARQSAARRGRSVAGAIERHGSAATEGATLLLRGAGGAPCASQQQGSPPQRPQTIKSWPTFSSRPSQDCLLALVLVELPHLEAGDGLNSSQQAMIQEEPSFPLTTRRSERLPPARSATPRGTPIREALRSAGGQRKTAAGGKLLPAATQSATTSVFHSVGRLVWRSHVPQAFTTLLSMSIGLGCKQEGPIYPLTEVSQQCGAQGCHQTCPGSPGSTSVVSRHGHGILSPTLGTLCAVPTQPGSVTLRGGGEELRKDRQEKKAGSGIHSEGSLVDGPEASLMEQDRTNHVEGNRLSPFLTPSPSPICQTEPLAVKLQNGSPLPERPYPEVNGDIKWQSFKSHYGIPHMKGSQKSRVSPDFIQEGRGYSKCLQNGGIKRTVSEPSLSGLHQNKKLKQDQKANGEGKNFGESQERNPGKGSSQPNVSDMNDKRESVSSVAPENAVKDITSFSTHNSSGSENAEHQILNEQEGKDANYHDKNIVLLLKNKSVLMPNGATVSASSMENTHGELLEKTLSQYYPDCVSIAVQKTTSHIHAINSPATNELSCEITHPLHTSGQTNFPQTSNSELPPEPAAVMTEACDANNVSKPAAMLGTCSFQKPEQQKPVFEIRPSPAENGNIQGTTKLVAGEEFCSGSSSNLQAPGGSSERYFKQNEMNGAYFKQTSVFSKDSFSATITPPPSKLLLSPPLPLPEVPQLPSEGKSTLSDGVLEDHHHYPNQSNTALLREVKIEGELEAPPSQSPNPPTHASNPSLTLPERLQNNCVNKNDIQTPGTMTVPLCPEKARQIPEHPKHNPPILGSSGVPQDHCQPLMGHKEQEVLKGQDKQQTLDLVLPTQPHLKPGWIELKAPQFHQAESHLKYKAPQRSVLQYQSNSSNQMTSKQYTGNSNMPGGLPGQACTQKMMQPEQRPQRYQLEMNHGQSQGTVDQHLQFQKPSLQVHFSKTDPSPEAHMQSVCTPRFHFQQRPDSENKKLTPSPLKQHLNQQASETEPFSNSHLLQCKSHNQAAQTQTPQNSHLPQNQQQQQKYTWRIKNKCLILFLIPKATVVSKEKDRSLARLKWRNAFMVKISIQNQTHNTQMGLEHIQNMNSRNSPYGHILKSNASKVQISCSNNIHPASKNTEQTLHPEHFSGNKTQNLHHMQYFPNNVTAKQGGLHRCFQEQGQKPQQASVLQGFKSKNQDLSGQQAAQLAQQRYLMHNQANAFAVPEQGGGHIQTPPQKDIQKHAALRWHLLQKQEQQQNQQAQTESCHSQAHRPIKVEPGSKPHACMHPKSAQPENKMWKKITKQEIPPLSCDNVQQRSILETMEQHLKQFQVKSLFDHKALTLKSQKQVKVEMSGPVTVLSRHTTAAELDSHTPALEQQATPSEKTPTKRTAGSVLNNFLESPSKLLDTPIKNLLDTPVKTQYDFPSCRCVEQIIEKDEGPFYTHLGAGPNVAAIREIMEERFGQKGKAIRIERVVYTGKEGKSSQGCPIAKWVVRRSSSEEKLLCLVRERAGHTCEAAVIVILILVWEGIPLSLADKLYSELTETLRKYGTLTNRRCALNEDSYLPLLLIPAPLACRGSRPISPDQERLALPQQELTSHEPWSGSTF</sequence>
<dbReference type="GO" id="GO:0045944">
    <property type="term" value="P:positive regulation of transcription by RNA polymerase II"/>
    <property type="evidence" value="ECO:0007669"/>
    <property type="project" value="TreeGrafter"/>
</dbReference>
<feature type="region of interest" description="Disordered" evidence="2">
    <location>
        <begin position="1391"/>
        <end position="1415"/>
    </location>
</feature>
<feature type="region of interest" description="Disordered" evidence="2">
    <location>
        <begin position="81"/>
        <end position="106"/>
    </location>
</feature>
<feature type="region of interest" description="Disordered" evidence="2">
    <location>
        <begin position="912"/>
        <end position="950"/>
    </location>
</feature>
<dbReference type="PANTHER" id="PTHR23358">
    <property type="entry name" value="METHYLCYTOSINE DIOXYGENASE TET"/>
    <property type="match status" value="1"/>
</dbReference>
<keyword evidence="1" id="KW-0560">Oxidoreductase</keyword>
<keyword evidence="1" id="KW-0408">Iron</keyword>
<feature type="region of interest" description="Disordered" evidence="2">
    <location>
        <begin position="287"/>
        <end position="322"/>
    </location>
</feature>
<feature type="compositionally biased region" description="Gly residues" evidence="2">
    <location>
        <begin position="34"/>
        <end position="47"/>
    </location>
</feature>
<feature type="region of interest" description="Disordered" evidence="2">
    <location>
        <begin position="720"/>
        <end position="764"/>
    </location>
</feature>
<feature type="compositionally biased region" description="Low complexity" evidence="2">
    <location>
        <begin position="1"/>
        <end position="10"/>
    </location>
</feature>